<reference evidence="2 4" key="1">
    <citation type="journal article" date="2014" name="BMC Genomics">
        <title>Genome sequence of Anopheles sinensis provides insight into genetics basis of mosquito competence for malaria parasites.</title>
        <authorList>
            <person name="Zhou D."/>
            <person name="Zhang D."/>
            <person name="Ding G."/>
            <person name="Shi L."/>
            <person name="Hou Q."/>
            <person name="Ye Y."/>
            <person name="Xu Y."/>
            <person name="Zhou H."/>
            <person name="Xiong C."/>
            <person name="Li S."/>
            <person name="Yu J."/>
            <person name="Hong S."/>
            <person name="Yu X."/>
            <person name="Zou P."/>
            <person name="Chen C."/>
            <person name="Chang X."/>
            <person name="Wang W."/>
            <person name="Lv Y."/>
            <person name="Sun Y."/>
            <person name="Ma L."/>
            <person name="Shen B."/>
            <person name="Zhu C."/>
        </authorList>
    </citation>
    <scope>NUCLEOTIDE SEQUENCE [LARGE SCALE GENOMIC DNA]</scope>
</reference>
<evidence type="ECO:0000313" key="3">
    <source>
        <dbReference type="EnsemblMetazoa" id="ASIC013104-PA"/>
    </source>
</evidence>
<sequence>MHPTNEGGRSGGGGGAETSTGEVVVEAPDASPSSNAATDANNDGMATTTNVDGLYSPRRVSVCKR</sequence>
<evidence type="ECO:0000313" key="2">
    <source>
        <dbReference type="EMBL" id="KFB45149.1"/>
    </source>
</evidence>
<gene>
    <name evidence="2" type="ORF">ZHAS_00013104</name>
</gene>
<proteinExistence type="predicted"/>
<reference evidence="3" key="2">
    <citation type="submission" date="2020-05" db="UniProtKB">
        <authorList>
            <consortium name="EnsemblMetazoa"/>
        </authorList>
    </citation>
    <scope>IDENTIFICATION</scope>
</reference>
<evidence type="ECO:0000313" key="4">
    <source>
        <dbReference type="Proteomes" id="UP000030765"/>
    </source>
</evidence>
<protein>
    <submittedName>
        <fullName evidence="2 3">Uncharacterized protein</fullName>
    </submittedName>
</protein>
<dbReference type="EMBL" id="KE525299">
    <property type="protein sequence ID" value="KFB45149.1"/>
    <property type="molecule type" value="Genomic_DNA"/>
</dbReference>
<keyword evidence="4" id="KW-1185">Reference proteome</keyword>
<name>A0A084W4K5_ANOSI</name>
<dbReference type="EMBL" id="ATLV01020345">
    <property type="status" value="NOT_ANNOTATED_CDS"/>
    <property type="molecule type" value="Genomic_DNA"/>
</dbReference>
<feature type="region of interest" description="Disordered" evidence="1">
    <location>
        <begin position="1"/>
        <end position="65"/>
    </location>
</feature>
<dbReference type="Proteomes" id="UP000030765">
    <property type="component" value="Unassembled WGS sequence"/>
</dbReference>
<dbReference type="VEuPathDB" id="VectorBase:ASIC013104"/>
<evidence type="ECO:0000256" key="1">
    <source>
        <dbReference type="SAM" id="MobiDB-lite"/>
    </source>
</evidence>
<dbReference type="AlphaFoldDB" id="A0A084W4K5"/>
<organism evidence="2">
    <name type="scientific">Anopheles sinensis</name>
    <name type="common">Mosquito</name>
    <dbReference type="NCBI Taxonomy" id="74873"/>
    <lineage>
        <taxon>Eukaryota</taxon>
        <taxon>Metazoa</taxon>
        <taxon>Ecdysozoa</taxon>
        <taxon>Arthropoda</taxon>
        <taxon>Hexapoda</taxon>
        <taxon>Insecta</taxon>
        <taxon>Pterygota</taxon>
        <taxon>Neoptera</taxon>
        <taxon>Endopterygota</taxon>
        <taxon>Diptera</taxon>
        <taxon>Nematocera</taxon>
        <taxon>Culicoidea</taxon>
        <taxon>Culicidae</taxon>
        <taxon>Anophelinae</taxon>
        <taxon>Anopheles</taxon>
    </lineage>
</organism>
<accession>A0A084W4K5</accession>
<feature type="compositionally biased region" description="Low complexity" evidence="1">
    <location>
        <begin position="17"/>
        <end position="27"/>
    </location>
</feature>
<feature type="compositionally biased region" description="Polar residues" evidence="1">
    <location>
        <begin position="31"/>
        <end position="51"/>
    </location>
</feature>
<dbReference type="EnsemblMetazoa" id="ASIC013104-RA">
    <property type="protein sequence ID" value="ASIC013104-PA"/>
    <property type="gene ID" value="ASIC013104"/>
</dbReference>